<dbReference type="SUPFAM" id="SSF52096">
    <property type="entry name" value="ClpP/crotonase"/>
    <property type="match status" value="1"/>
</dbReference>
<proteinExistence type="predicted"/>
<protein>
    <submittedName>
        <fullName evidence="2">Peptidase family S41</fullName>
    </submittedName>
</protein>
<keyword evidence="3" id="KW-1185">Reference proteome</keyword>
<dbReference type="PANTHER" id="PTHR11261">
    <property type="entry name" value="INTERPHOTORECEPTOR RETINOID-BINDING PROTEIN"/>
    <property type="match status" value="1"/>
</dbReference>
<dbReference type="Proteomes" id="UP000199036">
    <property type="component" value="Unassembled WGS sequence"/>
</dbReference>
<dbReference type="Gene3D" id="3.90.226.10">
    <property type="entry name" value="2-enoyl-CoA Hydratase, Chain A, domain 1"/>
    <property type="match status" value="1"/>
</dbReference>
<dbReference type="GO" id="GO:0006508">
    <property type="term" value="P:proteolysis"/>
    <property type="evidence" value="ECO:0007669"/>
    <property type="project" value="InterPro"/>
</dbReference>
<dbReference type="InterPro" id="IPR005151">
    <property type="entry name" value="Tail-specific_protease"/>
</dbReference>
<feature type="domain" description="Tail specific protease" evidence="1">
    <location>
        <begin position="5"/>
        <end position="193"/>
    </location>
</feature>
<reference evidence="3" key="1">
    <citation type="submission" date="2016-10" db="EMBL/GenBank/DDBJ databases">
        <authorList>
            <person name="Varghese N."/>
            <person name="Submissions S."/>
        </authorList>
    </citation>
    <scope>NUCLEOTIDE SEQUENCE [LARGE SCALE GENOMIC DNA]</scope>
    <source>
        <strain evidence="3">DS-12</strain>
    </source>
</reference>
<organism evidence="2 3">
    <name type="scientific">Paenimyroides ummariense</name>
    <dbReference type="NCBI Taxonomy" id="913024"/>
    <lineage>
        <taxon>Bacteria</taxon>
        <taxon>Pseudomonadati</taxon>
        <taxon>Bacteroidota</taxon>
        <taxon>Flavobacteriia</taxon>
        <taxon>Flavobacteriales</taxon>
        <taxon>Flavobacteriaceae</taxon>
        <taxon>Paenimyroides</taxon>
    </lineage>
</organism>
<dbReference type="STRING" id="913024.SAMN05421741_11324"/>
<dbReference type="Pfam" id="PF03572">
    <property type="entry name" value="Peptidase_S41"/>
    <property type="match status" value="1"/>
</dbReference>
<dbReference type="EMBL" id="FOVI01000013">
    <property type="protein sequence ID" value="SFN89343.1"/>
    <property type="molecule type" value="Genomic_DNA"/>
</dbReference>
<evidence type="ECO:0000313" key="3">
    <source>
        <dbReference type="Proteomes" id="UP000199036"/>
    </source>
</evidence>
<dbReference type="GO" id="GO:0008236">
    <property type="term" value="F:serine-type peptidase activity"/>
    <property type="evidence" value="ECO:0007669"/>
    <property type="project" value="InterPro"/>
</dbReference>
<dbReference type="AlphaFoldDB" id="A0A1I5CQY2"/>
<dbReference type="InterPro" id="IPR029045">
    <property type="entry name" value="ClpP/crotonase-like_dom_sf"/>
</dbReference>
<sequence>MKSFKTFLNDFFSTIKKNNIKNLVIDLRENGGGNSQLGDELLSYLISEPFTQYEKTLTKYSDTQKHFTKNLTDAEDKYRQNILEKKSGTVETTDKSNSLTFPKKLEQRFNGNVLILISGQTFSSAADFANACKYYKVGTTIGEETGGSVVSAGETIQIVLPHSKLQLNVSTSKDYNVGARTESRHGVKPHVKVSASKALDYAFKRIKKLEVSTN</sequence>
<name>A0A1I5CQY2_9FLAO</name>
<gene>
    <name evidence="2" type="ORF">SAMN05421741_11324</name>
</gene>
<accession>A0A1I5CQY2</accession>
<evidence type="ECO:0000313" key="2">
    <source>
        <dbReference type="EMBL" id="SFN89343.1"/>
    </source>
</evidence>
<dbReference type="PANTHER" id="PTHR11261:SF3">
    <property type="entry name" value="RETINOL-BINDING PROTEIN 3"/>
    <property type="match status" value="1"/>
</dbReference>
<evidence type="ECO:0000259" key="1">
    <source>
        <dbReference type="Pfam" id="PF03572"/>
    </source>
</evidence>